<dbReference type="Proteomes" id="UP000270219">
    <property type="component" value="Unassembled WGS sequence"/>
</dbReference>
<dbReference type="InterPro" id="IPR025917">
    <property type="entry name" value="YuiB"/>
</dbReference>
<keyword evidence="1" id="KW-0472">Membrane</keyword>
<gene>
    <name evidence="2" type="ORF">D8M04_04595</name>
</gene>
<evidence type="ECO:0000313" key="3">
    <source>
        <dbReference type="Proteomes" id="UP000270219"/>
    </source>
</evidence>
<feature type="transmembrane region" description="Helical" evidence="1">
    <location>
        <begin position="73"/>
        <end position="92"/>
    </location>
</feature>
<dbReference type="RefSeq" id="WP_121521741.1">
    <property type="nucleotide sequence ID" value="NZ_RCHR01000002.1"/>
</dbReference>
<dbReference type="AlphaFoldDB" id="A0A498DCV3"/>
<keyword evidence="1" id="KW-0812">Transmembrane</keyword>
<reference evidence="2 3" key="1">
    <citation type="submission" date="2018-10" db="EMBL/GenBank/DDBJ databases">
        <title>Oceanobacillus sp. YLB-02 draft genome.</title>
        <authorList>
            <person name="Yu L."/>
        </authorList>
    </citation>
    <scope>NUCLEOTIDE SEQUENCE [LARGE SCALE GENOMIC DNA]</scope>
    <source>
        <strain evidence="2 3">YLB-02</strain>
    </source>
</reference>
<keyword evidence="3" id="KW-1185">Reference proteome</keyword>
<evidence type="ECO:0000256" key="1">
    <source>
        <dbReference type="SAM" id="Phobius"/>
    </source>
</evidence>
<comment type="caution">
    <text evidence="2">The sequence shown here is derived from an EMBL/GenBank/DDBJ whole genome shotgun (WGS) entry which is preliminary data.</text>
</comment>
<name>A0A498DCV3_9BACI</name>
<evidence type="ECO:0000313" key="2">
    <source>
        <dbReference type="EMBL" id="RLL46490.1"/>
    </source>
</evidence>
<feature type="transmembrane region" description="Helical" evidence="1">
    <location>
        <begin position="33"/>
        <end position="53"/>
    </location>
</feature>
<dbReference type="Pfam" id="PF14068">
    <property type="entry name" value="YuiB"/>
    <property type="match status" value="1"/>
</dbReference>
<protein>
    <submittedName>
        <fullName evidence="2">Uncharacterized protein</fullName>
    </submittedName>
</protein>
<accession>A0A498DCV3</accession>
<keyword evidence="1" id="KW-1133">Transmembrane helix</keyword>
<dbReference type="OrthoDB" id="2382309at2"/>
<dbReference type="EMBL" id="RCHR01000002">
    <property type="protein sequence ID" value="RLL46490.1"/>
    <property type="molecule type" value="Genomic_DNA"/>
</dbReference>
<sequence length="103" mass="11673">MIQLTISIILYFVMFFGIGFIVNMLLKRTWVLSFLYPIILILIIDNLSIWEYFTNSSEALNALGGQLSSLTTFDILIFLAGFLGTITSGIVMKQLRKSGYSMF</sequence>
<organism evidence="2 3">
    <name type="scientific">Oceanobacillus piezotolerans</name>
    <dbReference type="NCBI Taxonomy" id="2448030"/>
    <lineage>
        <taxon>Bacteria</taxon>
        <taxon>Bacillati</taxon>
        <taxon>Bacillota</taxon>
        <taxon>Bacilli</taxon>
        <taxon>Bacillales</taxon>
        <taxon>Bacillaceae</taxon>
        <taxon>Oceanobacillus</taxon>
    </lineage>
</organism>
<proteinExistence type="predicted"/>
<feature type="transmembrane region" description="Helical" evidence="1">
    <location>
        <begin position="6"/>
        <end position="26"/>
    </location>
</feature>